<feature type="compositionally biased region" description="Polar residues" evidence="7">
    <location>
        <begin position="441"/>
        <end position="460"/>
    </location>
</feature>
<evidence type="ECO:0000256" key="7">
    <source>
        <dbReference type="SAM" id="MobiDB-lite"/>
    </source>
</evidence>
<dbReference type="PROSITE" id="PS50110">
    <property type="entry name" value="RESPONSE_REGULATORY"/>
    <property type="match status" value="1"/>
</dbReference>
<dbReference type="Pfam" id="PF00512">
    <property type="entry name" value="HisKA"/>
    <property type="match status" value="1"/>
</dbReference>
<comment type="catalytic activity">
    <reaction evidence="1">
        <text>ATP + protein L-histidine = ADP + protein N-phospho-L-histidine.</text>
        <dbReference type="EC" id="2.7.13.3"/>
    </reaction>
</comment>
<feature type="domain" description="Histidine kinase" evidence="8">
    <location>
        <begin position="550"/>
        <end position="819"/>
    </location>
</feature>
<feature type="region of interest" description="Disordered" evidence="7">
    <location>
        <begin position="441"/>
        <end position="462"/>
    </location>
</feature>
<feature type="compositionally biased region" description="Polar residues" evidence="7">
    <location>
        <begin position="238"/>
        <end position="256"/>
    </location>
</feature>
<name>A0A9Q8Z5Y0_CURCL</name>
<evidence type="ECO:0000256" key="1">
    <source>
        <dbReference type="ARBA" id="ARBA00000085"/>
    </source>
</evidence>
<dbReference type="Proteomes" id="UP001056012">
    <property type="component" value="Chromosome 3"/>
</dbReference>
<dbReference type="Pfam" id="PF01590">
    <property type="entry name" value="GAF"/>
    <property type="match status" value="1"/>
</dbReference>
<keyword evidence="4" id="KW-0808">Transferase</keyword>
<dbReference type="PANTHER" id="PTHR43047">
    <property type="entry name" value="TWO-COMPONENT HISTIDINE PROTEIN KINASE"/>
    <property type="match status" value="1"/>
</dbReference>
<dbReference type="SMART" id="SM00387">
    <property type="entry name" value="HATPase_c"/>
    <property type="match status" value="1"/>
</dbReference>
<sequence>MSQPPTSRGATKKSRYDMKRERDIRLHYRAAFHSIPHVDNLTTHVPHLSRDSTLTALCQLTAIRMGAQRAMISLLDGERQYILAEATSDICLRPENLAAGQNSLWVGSVSIPRNLGLCENVLDLSLENNILVINDLTKYERSLPFSASHGHADVRFYAGIALVSPGGTIVGTLCIFDKESRDGLTSEQISLFKDLGSTVIEYLNTYTIREQYGRGERFTRGLISFAEGATALLPFKQSEQTPSITPHESSSLSSVTGKDASSVHDEDKEEMSGSLPRSPSPPTQRTTTTRSARHRSIGTLQDSILPVESKLMFSRAANVMMTSSNLDGVCILDASIAANGGQRRINATSRTRNATDSLSESYHSRSSSDVGSSNSTGDDSRSRSASNSKTCQILGVATSSEKGNDTYGTLLESDLARMLHEYPQGKIFTLTASGILVSSTDETTSSPHLTEQIPRTTPSKRQTKNWSKRCSEAIREMFPQAFSVAFIPFWDFERSRWFAGCLCWSNDPYRLLSPSVDLVYFKIFSNSIMRELSRLDAVSLDQAKSTFVASISHELRSPLHGILGTLEFIKDTPLDSFQASMLNSLHGCGITLLDTINQVMDYGKINGSRNIVSSKRIKSENTIRLSSKPVKAGRRKDPAFDIGTATEQVVEAVFSGSSYIPVISKTIEDSASSTHSDLSSVSKRNTRFVILEVADEDDWVFSFPIGSWRRIVMNLFGNAMKYTESGYIHISLRSSKPSENTNAPAAITLTIKDTGLGMSPSFLANRIFEPFTQENSHSAGTGLGLSIVRQIIDMSGGKIEVSSQTSVGTKVTVKLALVQPESSGLLTTERKRFQSFLPRLWGRKICILSKKIAKLPGDTNESQTDEGLLRFTNALANTLEKHLKMEVVRSTDWQYNGADMIICPEVSFEYLDTIRRRRARDQRAPVVVFVGMDAFEAATLRSDVRVTCKESVVEIMTQPCGPQKLAFVLNRCLDRYDQPGDNMQPQRTPSPLPPIAFSGAKEQDITSLSLNPVLPAAQLVTDPSLKEAPAVPHILIVDDNALNRRLLVAFMKKNDLQYQEASNGLEALQKYQAATHSIQVILMDMSMPVMDGMTATRAIREHEQNSGLARSCIIALTGLTSSSARLEAWSSGIDHYITKPVNYNELRELLKIEEDRIAGWQKDEVVPKETPGEVS</sequence>
<evidence type="ECO:0000313" key="11">
    <source>
        <dbReference type="Proteomes" id="UP001056012"/>
    </source>
</evidence>
<evidence type="ECO:0000256" key="4">
    <source>
        <dbReference type="ARBA" id="ARBA00022679"/>
    </source>
</evidence>
<dbReference type="Gene3D" id="3.30.450.40">
    <property type="match status" value="1"/>
</dbReference>
<dbReference type="InterPro" id="IPR003661">
    <property type="entry name" value="HisK_dim/P_dom"/>
</dbReference>
<evidence type="ECO:0000313" key="10">
    <source>
        <dbReference type="EMBL" id="USP76619.1"/>
    </source>
</evidence>
<evidence type="ECO:0000259" key="8">
    <source>
        <dbReference type="PROSITE" id="PS50109"/>
    </source>
</evidence>
<protein>
    <recommendedName>
        <fullName evidence="2">histidine kinase</fullName>
        <ecNumber evidence="2">2.7.13.3</ecNumber>
    </recommendedName>
</protein>
<dbReference type="CDD" id="cd00082">
    <property type="entry name" value="HisKA"/>
    <property type="match status" value="1"/>
</dbReference>
<dbReference type="EC" id="2.7.13.3" evidence="2"/>
<evidence type="ECO:0000256" key="3">
    <source>
        <dbReference type="ARBA" id="ARBA00022553"/>
    </source>
</evidence>
<dbReference type="InterPro" id="IPR003018">
    <property type="entry name" value="GAF"/>
</dbReference>
<feature type="region of interest" description="Disordered" evidence="7">
    <location>
        <begin position="238"/>
        <end position="301"/>
    </location>
</feature>
<dbReference type="InterPro" id="IPR001789">
    <property type="entry name" value="Sig_transdc_resp-reg_receiver"/>
</dbReference>
<dbReference type="Pfam" id="PF00072">
    <property type="entry name" value="Response_reg"/>
    <property type="match status" value="1"/>
</dbReference>
<dbReference type="InterPro" id="IPR003594">
    <property type="entry name" value="HATPase_dom"/>
</dbReference>
<keyword evidence="5" id="KW-0418">Kinase</keyword>
<dbReference type="SUPFAM" id="SSF55874">
    <property type="entry name" value="ATPase domain of HSP90 chaperone/DNA topoisomerase II/histidine kinase"/>
    <property type="match status" value="1"/>
</dbReference>
<dbReference type="Gene3D" id="3.30.565.10">
    <property type="entry name" value="Histidine kinase-like ATPase, C-terminal domain"/>
    <property type="match status" value="1"/>
</dbReference>
<dbReference type="GO" id="GO:0005886">
    <property type="term" value="C:plasma membrane"/>
    <property type="evidence" value="ECO:0007669"/>
    <property type="project" value="TreeGrafter"/>
</dbReference>
<dbReference type="GO" id="GO:0000155">
    <property type="term" value="F:phosphorelay sensor kinase activity"/>
    <property type="evidence" value="ECO:0007669"/>
    <property type="project" value="InterPro"/>
</dbReference>
<evidence type="ECO:0000256" key="6">
    <source>
        <dbReference type="PROSITE-ProRule" id="PRU00169"/>
    </source>
</evidence>
<dbReference type="InterPro" id="IPR036097">
    <property type="entry name" value="HisK_dim/P_sf"/>
</dbReference>
<evidence type="ECO:0000256" key="2">
    <source>
        <dbReference type="ARBA" id="ARBA00012438"/>
    </source>
</evidence>
<keyword evidence="3 6" id="KW-0597">Phosphoprotein</keyword>
<proteinExistence type="predicted"/>
<dbReference type="FunFam" id="1.10.287.130:FF:000023">
    <property type="entry name" value="Sensor histidine kinase/response regulator, putative"/>
    <property type="match status" value="1"/>
</dbReference>
<feature type="modified residue" description="4-aspartylphosphate" evidence="6">
    <location>
        <position position="1084"/>
    </location>
</feature>
<feature type="compositionally biased region" description="Low complexity" evidence="7">
    <location>
        <begin position="357"/>
        <end position="377"/>
    </location>
</feature>
<feature type="domain" description="Response regulatory" evidence="9">
    <location>
        <begin position="1033"/>
        <end position="1154"/>
    </location>
</feature>
<gene>
    <name evidence="10" type="ORF">yc1106_03893</name>
</gene>
<dbReference type="CDD" id="cd17546">
    <property type="entry name" value="REC_hyHK_CKI1_RcsC-like"/>
    <property type="match status" value="1"/>
</dbReference>
<dbReference type="PROSITE" id="PS50109">
    <property type="entry name" value="HIS_KIN"/>
    <property type="match status" value="1"/>
</dbReference>
<dbReference type="SMART" id="SM00388">
    <property type="entry name" value="HisKA"/>
    <property type="match status" value="1"/>
</dbReference>
<dbReference type="SMART" id="SM00065">
    <property type="entry name" value="GAF"/>
    <property type="match status" value="1"/>
</dbReference>
<dbReference type="InterPro" id="IPR011006">
    <property type="entry name" value="CheY-like_superfamily"/>
</dbReference>
<evidence type="ECO:0000256" key="5">
    <source>
        <dbReference type="ARBA" id="ARBA00022777"/>
    </source>
</evidence>
<dbReference type="GO" id="GO:0009927">
    <property type="term" value="F:histidine phosphotransfer kinase activity"/>
    <property type="evidence" value="ECO:0007669"/>
    <property type="project" value="TreeGrafter"/>
</dbReference>
<feature type="region of interest" description="Disordered" evidence="7">
    <location>
        <begin position="347"/>
        <end position="389"/>
    </location>
</feature>
<dbReference type="InterPro" id="IPR036890">
    <property type="entry name" value="HATPase_C_sf"/>
</dbReference>
<feature type="compositionally biased region" description="Polar residues" evidence="7">
    <location>
        <begin position="347"/>
        <end position="356"/>
    </location>
</feature>
<dbReference type="SUPFAM" id="SSF47384">
    <property type="entry name" value="Homodimeric domain of signal transducing histidine kinase"/>
    <property type="match status" value="1"/>
</dbReference>
<dbReference type="Pfam" id="PF02518">
    <property type="entry name" value="HATPase_c"/>
    <property type="match status" value="1"/>
</dbReference>
<dbReference type="VEuPathDB" id="FungiDB:yc1106_03893"/>
<dbReference type="SMART" id="SM00448">
    <property type="entry name" value="REC"/>
    <property type="match status" value="1"/>
</dbReference>
<dbReference type="OrthoDB" id="303614at2759"/>
<dbReference type="EMBL" id="CP089276">
    <property type="protein sequence ID" value="USP76619.1"/>
    <property type="molecule type" value="Genomic_DNA"/>
</dbReference>
<dbReference type="Gene3D" id="3.40.50.2300">
    <property type="match status" value="1"/>
</dbReference>
<evidence type="ECO:0000259" key="9">
    <source>
        <dbReference type="PROSITE" id="PS50110"/>
    </source>
</evidence>
<dbReference type="Gene3D" id="1.10.287.130">
    <property type="match status" value="1"/>
</dbReference>
<dbReference type="PANTHER" id="PTHR43047:SF72">
    <property type="entry name" value="OSMOSENSING HISTIDINE PROTEIN KINASE SLN1"/>
    <property type="match status" value="1"/>
</dbReference>
<dbReference type="PRINTS" id="PR00344">
    <property type="entry name" value="BCTRLSENSOR"/>
</dbReference>
<dbReference type="InterPro" id="IPR004358">
    <property type="entry name" value="Sig_transdc_His_kin-like_C"/>
</dbReference>
<dbReference type="InterPro" id="IPR005467">
    <property type="entry name" value="His_kinase_dom"/>
</dbReference>
<dbReference type="AlphaFoldDB" id="A0A9Q8Z5Y0"/>
<accession>A0A9Q8Z5Y0</accession>
<dbReference type="SUPFAM" id="SSF52172">
    <property type="entry name" value="CheY-like"/>
    <property type="match status" value="1"/>
</dbReference>
<keyword evidence="11" id="KW-1185">Reference proteome</keyword>
<dbReference type="InterPro" id="IPR029016">
    <property type="entry name" value="GAF-like_dom_sf"/>
</dbReference>
<reference evidence="10" key="1">
    <citation type="submission" date="2021-12" db="EMBL/GenBank/DDBJ databases">
        <title>Curvularia clavata genome.</title>
        <authorList>
            <person name="Cao Y."/>
        </authorList>
    </citation>
    <scope>NUCLEOTIDE SEQUENCE</scope>
    <source>
        <strain evidence="10">Yc1106</strain>
    </source>
</reference>
<dbReference type="SUPFAM" id="SSF55781">
    <property type="entry name" value="GAF domain-like"/>
    <property type="match status" value="1"/>
</dbReference>
<organism evidence="10 11">
    <name type="scientific">Curvularia clavata</name>
    <dbReference type="NCBI Taxonomy" id="95742"/>
    <lineage>
        <taxon>Eukaryota</taxon>
        <taxon>Fungi</taxon>
        <taxon>Dikarya</taxon>
        <taxon>Ascomycota</taxon>
        <taxon>Pezizomycotina</taxon>
        <taxon>Dothideomycetes</taxon>
        <taxon>Pleosporomycetidae</taxon>
        <taxon>Pleosporales</taxon>
        <taxon>Pleosporineae</taxon>
        <taxon>Pleosporaceae</taxon>
        <taxon>Curvularia</taxon>
    </lineage>
</organism>